<dbReference type="InterPro" id="IPR010104">
    <property type="entry name" value="TonB_rcpt_bac"/>
</dbReference>
<evidence type="ECO:0000256" key="4">
    <source>
        <dbReference type="ARBA" id="ARBA00023237"/>
    </source>
</evidence>
<comment type="subcellular location">
    <subcellularLocation>
        <location evidence="1">Cell outer membrane</location>
    </subcellularLocation>
</comment>
<keyword evidence="8" id="KW-0675">Receptor</keyword>
<organism evidence="8 9">
    <name type="scientific">Pseudoduganella rivuli</name>
    <dbReference type="NCBI Taxonomy" id="2666085"/>
    <lineage>
        <taxon>Bacteria</taxon>
        <taxon>Pseudomonadati</taxon>
        <taxon>Pseudomonadota</taxon>
        <taxon>Betaproteobacteria</taxon>
        <taxon>Burkholderiales</taxon>
        <taxon>Oxalobacteraceae</taxon>
        <taxon>Telluria group</taxon>
        <taxon>Pseudoduganella</taxon>
    </lineage>
</organism>
<dbReference type="Proteomes" id="UP000446768">
    <property type="component" value="Unassembled WGS sequence"/>
</dbReference>
<gene>
    <name evidence="8" type="ORF">GJ700_19910</name>
</gene>
<dbReference type="SUPFAM" id="SSF56935">
    <property type="entry name" value="Porins"/>
    <property type="match status" value="1"/>
</dbReference>
<evidence type="ECO:0000313" key="8">
    <source>
        <dbReference type="EMBL" id="MRV73978.1"/>
    </source>
</evidence>
<dbReference type="Gene3D" id="2.40.170.20">
    <property type="entry name" value="TonB-dependent receptor, beta-barrel domain"/>
    <property type="match status" value="1"/>
</dbReference>
<name>A0A7X2IQ79_9BURK</name>
<sequence length="1228" mass="131520">MRLRPLTYAVSMALASLMAANAAMAQSTQTAQDKADIKSDTKVMVVGTRASQQSANERKKNAATAMDSIVAEDVGALPDRNVGEAISRLSGIALERGDFGEGVNVAVRGNSADLTRVELDGQGLQAGGGTDLNGGGSGRGVELRELSADLIKSVDVVKGSTADMTEGSLGGGIIIKTRTGLDFKKPFYSIRVAASQGSLNKEWSPDTNVILANKFLDNRLGVLLNVSTSQMHNEGHSSQVATSGTQGYARALDFDNSPNKTFAFNPSTVSTTDQTATTPLLSTPLLAGGFFNAATPLELITKSAAAQTKADCYAMFPNLTTQQQNAITAGNTRNGAINQRGNELMTCLNQWNDYTPSLVRYLMKKQIDKRRSGDLRLDFKVNNEFTIYAKGSIQRRRVDDNQLTYGLGGLSVNTNTNSPTYSGITFTDNAAGVRSAVPGSGYYLYDFPSFRTNAFPAMGSVANVNPASVVVDANHHVTKFTISDGSAGVDQIHNIIETSSRYLQTGGTYKDGPLLVEYFVGDAKSDFTRGDKRTSWSYNYGPATLQVLPNGLWSYSFPNGSTFDQANAANYAIARPAAAATTAVPASATVPVAIPAYTINQQPLLTQAPQLSYTPRAAETKERTAKLDVAYALSDQIPFLSRLKAGFNLRDTSGNSWSPNGGYTVQAPVGTFGQAGYIPGIYVPQSIVRSSFIGCTDTPGSLGAGGSPCKYGYNPSTNPSTALSGQVVMTPAQLQDIIAQSMTQPTAQFFAGAKDRPAGLINGWTQIDVEKVFQLAGIPNVNMDCLKECTGSDGKKYAQPVGTFSERVRSGYLMTDYSIDHLPFTDRALPFGWEIDGNFGYRVVNTKVQGTGIMSFTSIQKTAAYNPSNPNAAGGTVTNTLSTPTVLSASTTDYLPAFNAAVWTVPDQLVWRYNRAKTVARPPVSSLLPAGTCTYDERKVGAIDSNGNEPDQTCSGTVGNPALRPQTNWNQNFSVEWYPNRDTMFSLASFNQRGLIGPAIVQGKSNVKVFSGSQLMDPQTGVALGDVDFNFNTWENGVATTRKGIEFGSKTAFTFLPWALRYTGFDANYTKLRSATSAVNVVDLITGTPLPPARESKYSYNLALWYDDGALSARVAVQAVASYFTCIAACNANSVNNYPSSPGVTRITVTPYNPGSPNFRDGTRYIDAKIAYRFKNGIEIFAEGRNLGRATTSNSQGPFSPFSDGTPNLLDYAYAGRRIMIGMNIRSL</sequence>
<evidence type="ECO:0000313" key="9">
    <source>
        <dbReference type="Proteomes" id="UP000446768"/>
    </source>
</evidence>
<accession>A0A7X2IQ79</accession>
<dbReference type="InterPro" id="IPR036942">
    <property type="entry name" value="Beta-barrel_TonB_sf"/>
</dbReference>
<protein>
    <submittedName>
        <fullName evidence="8">TonB-dependent receptor</fullName>
    </submittedName>
</protein>
<keyword evidence="6" id="KW-0732">Signal</keyword>
<dbReference type="InterPro" id="IPR012910">
    <property type="entry name" value="Plug_dom"/>
</dbReference>
<reference evidence="8 9" key="1">
    <citation type="submission" date="2019-11" db="EMBL/GenBank/DDBJ databases">
        <title>Novel species isolated from a subtropical stream in China.</title>
        <authorList>
            <person name="Lu H."/>
        </authorList>
    </citation>
    <scope>NUCLEOTIDE SEQUENCE [LARGE SCALE GENOMIC DNA]</scope>
    <source>
        <strain evidence="8 9">FT92W</strain>
    </source>
</reference>
<feature type="compositionally biased region" description="Polar residues" evidence="5">
    <location>
        <begin position="945"/>
        <end position="958"/>
    </location>
</feature>
<evidence type="ECO:0000256" key="3">
    <source>
        <dbReference type="ARBA" id="ARBA00023136"/>
    </source>
</evidence>
<dbReference type="Pfam" id="PF07715">
    <property type="entry name" value="Plug"/>
    <property type="match status" value="1"/>
</dbReference>
<proteinExistence type="inferred from homology"/>
<dbReference type="EMBL" id="WKJJ01000012">
    <property type="protein sequence ID" value="MRV73978.1"/>
    <property type="molecule type" value="Genomic_DNA"/>
</dbReference>
<dbReference type="AlphaFoldDB" id="A0A7X2IQ79"/>
<evidence type="ECO:0000256" key="1">
    <source>
        <dbReference type="ARBA" id="ARBA00004442"/>
    </source>
</evidence>
<feature type="signal peptide" evidence="6">
    <location>
        <begin position="1"/>
        <end position="25"/>
    </location>
</feature>
<evidence type="ECO:0000259" key="7">
    <source>
        <dbReference type="Pfam" id="PF07715"/>
    </source>
</evidence>
<evidence type="ECO:0000256" key="6">
    <source>
        <dbReference type="SAM" id="SignalP"/>
    </source>
</evidence>
<dbReference type="Gene3D" id="2.170.130.10">
    <property type="entry name" value="TonB-dependent receptor, plug domain"/>
    <property type="match status" value="1"/>
</dbReference>
<keyword evidence="4" id="KW-0998">Cell outer membrane</keyword>
<feature type="region of interest" description="Disordered" evidence="5">
    <location>
        <begin position="943"/>
        <end position="965"/>
    </location>
</feature>
<comment type="caution">
    <text evidence="8">The sequence shown here is derived from an EMBL/GenBank/DDBJ whole genome shotgun (WGS) entry which is preliminary data.</text>
</comment>
<evidence type="ECO:0000256" key="2">
    <source>
        <dbReference type="ARBA" id="ARBA00009810"/>
    </source>
</evidence>
<dbReference type="PANTHER" id="PTHR40980:SF4">
    <property type="entry name" value="TONB-DEPENDENT RECEPTOR-LIKE BETA-BARREL DOMAIN-CONTAINING PROTEIN"/>
    <property type="match status" value="1"/>
</dbReference>
<keyword evidence="9" id="KW-1185">Reference proteome</keyword>
<evidence type="ECO:0000256" key="5">
    <source>
        <dbReference type="SAM" id="MobiDB-lite"/>
    </source>
</evidence>
<feature type="chain" id="PRO_5031180254" evidence="6">
    <location>
        <begin position="26"/>
        <end position="1228"/>
    </location>
</feature>
<feature type="domain" description="TonB-dependent receptor plug" evidence="7">
    <location>
        <begin position="59"/>
        <end position="171"/>
    </location>
</feature>
<dbReference type="PANTHER" id="PTHR40980">
    <property type="entry name" value="PLUG DOMAIN-CONTAINING PROTEIN"/>
    <property type="match status" value="1"/>
</dbReference>
<comment type="similarity">
    <text evidence="2">Belongs to the TonB-dependent receptor family.</text>
</comment>
<dbReference type="InterPro" id="IPR037066">
    <property type="entry name" value="Plug_dom_sf"/>
</dbReference>
<dbReference type="GO" id="GO:0009279">
    <property type="term" value="C:cell outer membrane"/>
    <property type="evidence" value="ECO:0007669"/>
    <property type="project" value="UniProtKB-SubCell"/>
</dbReference>
<dbReference type="RefSeq" id="WP_154377081.1">
    <property type="nucleotide sequence ID" value="NZ_WKJJ01000012.1"/>
</dbReference>
<dbReference type="NCBIfam" id="TIGR01782">
    <property type="entry name" value="TonB-Xanth-Caul"/>
    <property type="match status" value="1"/>
</dbReference>
<keyword evidence="3" id="KW-0472">Membrane</keyword>